<keyword evidence="4 7" id="KW-0747">Spliceosome</keyword>
<evidence type="ECO:0000256" key="6">
    <source>
        <dbReference type="ARBA" id="ARBA00023242"/>
    </source>
</evidence>
<dbReference type="Pfam" id="PF03371">
    <property type="entry name" value="PRP38"/>
    <property type="match status" value="1"/>
</dbReference>
<keyword evidence="3 7" id="KW-0507">mRNA processing</keyword>
<evidence type="ECO:0000256" key="5">
    <source>
        <dbReference type="ARBA" id="ARBA00023187"/>
    </source>
</evidence>
<comment type="subcellular location">
    <subcellularLocation>
        <location evidence="1 7">Nucleus</location>
    </subcellularLocation>
</comment>
<reference evidence="9 10" key="1">
    <citation type="journal article" date="2024" name="Nat. Commun.">
        <title>Phylogenomics reveals the evolutionary origins of lichenization in chlorophyte algae.</title>
        <authorList>
            <person name="Puginier C."/>
            <person name="Libourel C."/>
            <person name="Otte J."/>
            <person name="Skaloud P."/>
            <person name="Haon M."/>
            <person name="Grisel S."/>
            <person name="Petersen M."/>
            <person name="Berrin J.G."/>
            <person name="Delaux P.M."/>
            <person name="Dal Grande F."/>
            <person name="Keller J."/>
        </authorList>
    </citation>
    <scope>NUCLEOTIDE SEQUENCE [LARGE SCALE GENOMIC DNA]</scope>
    <source>
        <strain evidence="9 10">SAG 2036</strain>
    </source>
</reference>
<comment type="caution">
    <text evidence="9">The sequence shown here is derived from an EMBL/GenBank/DDBJ whole genome shotgun (WGS) entry which is preliminary data.</text>
</comment>
<gene>
    <name evidence="9" type="ORF">WJX73_002915</name>
</gene>
<dbReference type="InterPro" id="IPR005037">
    <property type="entry name" value="PRP38"/>
</dbReference>
<evidence type="ECO:0000313" key="10">
    <source>
        <dbReference type="Proteomes" id="UP001465755"/>
    </source>
</evidence>
<organism evidence="9 10">
    <name type="scientific">Symbiochloris irregularis</name>
    <dbReference type="NCBI Taxonomy" id="706552"/>
    <lineage>
        <taxon>Eukaryota</taxon>
        <taxon>Viridiplantae</taxon>
        <taxon>Chlorophyta</taxon>
        <taxon>core chlorophytes</taxon>
        <taxon>Trebouxiophyceae</taxon>
        <taxon>Trebouxiales</taxon>
        <taxon>Trebouxiaceae</taxon>
        <taxon>Symbiochloris</taxon>
    </lineage>
</organism>
<comment type="function">
    <text evidence="7">Required for pre-mRNA splicing.</text>
</comment>
<proteinExistence type="inferred from homology"/>
<dbReference type="Proteomes" id="UP001465755">
    <property type="component" value="Unassembled WGS sequence"/>
</dbReference>
<evidence type="ECO:0000256" key="8">
    <source>
        <dbReference type="SAM" id="MobiDB-lite"/>
    </source>
</evidence>
<evidence type="ECO:0000256" key="1">
    <source>
        <dbReference type="ARBA" id="ARBA00004123"/>
    </source>
</evidence>
<dbReference type="PANTHER" id="PTHR23142">
    <property type="entry name" value="PRE-MRNA-SPLICING FACTOR 38A-RELATED"/>
    <property type="match status" value="1"/>
</dbReference>
<feature type="compositionally biased region" description="Basic and acidic residues" evidence="8">
    <location>
        <begin position="212"/>
        <end position="315"/>
    </location>
</feature>
<dbReference type="AlphaFoldDB" id="A0AAW1NXV2"/>
<keyword evidence="6 7" id="KW-0539">Nucleus</keyword>
<evidence type="ECO:0000256" key="2">
    <source>
        <dbReference type="ARBA" id="ARBA00006164"/>
    </source>
</evidence>
<accession>A0AAW1NXV2</accession>
<name>A0AAW1NXV2_9CHLO</name>
<sequence length="339" mass="39465">MANRTDPLARSIHGTNPQNLVEKILRMKIYSTTYWKERCFGLTAETLVDEAVNLKYVGGTYGGQNKPTEFICLALKLLQIQPDREIIVEFIKNEDYKYVRVLGAFYLRLVGKPIDVYQYLEPLYNDYRKLRSRNSDGNFSLTHMDEVVERLVKDDYLFDIALPRIPIRMTLETTGNLEPWVSALDEQFDEQAIEAEADHVAAQAAALEAAMKQEAEAEASKARDQALRDRERDWERDMDRDRDKHRDRGRDRDRSPDHRSSREAVPDVRLRFKDAGKDKSRDKDRHRDREKDRQGDRGRDRDLDRDRGRGRDREAALLGSLVIQHDLRPGLAQPEAFYG</sequence>
<evidence type="ECO:0000256" key="4">
    <source>
        <dbReference type="ARBA" id="ARBA00022728"/>
    </source>
</evidence>
<evidence type="ECO:0000313" key="9">
    <source>
        <dbReference type="EMBL" id="KAK9802824.1"/>
    </source>
</evidence>
<dbReference type="EMBL" id="JALJOQ010000066">
    <property type="protein sequence ID" value="KAK9802824.1"/>
    <property type="molecule type" value="Genomic_DNA"/>
</dbReference>
<feature type="region of interest" description="Disordered" evidence="8">
    <location>
        <begin position="212"/>
        <end position="318"/>
    </location>
</feature>
<evidence type="ECO:0000256" key="3">
    <source>
        <dbReference type="ARBA" id="ARBA00022664"/>
    </source>
</evidence>
<comment type="similarity">
    <text evidence="2 7">Belongs to the PRP38 family.</text>
</comment>
<dbReference type="GO" id="GO:0005681">
    <property type="term" value="C:spliceosomal complex"/>
    <property type="evidence" value="ECO:0007669"/>
    <property type="project" value="UniProtKB-KW"/>
</dbReference>
<keyword evidence="10" id="KW-1185">Reference proteome</keyword>
<dbReference type="GO" id="GO:0000398">
    <property type="term" value="P:mRNA splicing, via spliceosome"/>
    <property type="evidence" value="ECO:0007669"/>
    <property type="project" value="UniProtKB-UniRule"/>
</dbReference>
<keyword evidence="5 7" id="KW-0508">mRNA splicing</keyword>
<evidence type="ECO:0000256" key="7">
    <source>
        <dbReference type="RuleBase" id="RU367025"/>
    </source>
</evidence>
<protein>
    <recommendedName>
        <fullName evidence="7">Pre-mRNA-splicing factor 38</fullName>
    </recommendedName>
</protein>